<feature type="compositionally biased region" description="Basic and acidic residues" evidence="1">
    <location>
        <begin position="40"/>
        <end position="53"/>
    </location>
</feature>
<dbReference type="Proteomes" id="UP000198211">
    <property type="component" value="Unassembled WGS sequence"/>
</dbReference>
<gene>
    <name evidence="2" type="ORF">PHMEG_00041725</name>
</gene>
<dbReference type="EMBL" id="NBNE01023506">
    <property type="protein sequence ID" value="OWY90238.1"/>
    <property type="molecule type" value="Genomic_DNA"/>
</dbReference>
<accession>A0A225UB71</accession>
<evidence type="ECO:0000313" key="3">
    <source>
        <dbReference type="Proteomes" id="UP000198211"/>
    </source>
</evidence>
<dbReference type="STRING" id="4795.A0A225UB71"/>
<dbReference type="OrthoDB" id="119265at2759"/>
<evidence type="ECO:0000313" key="2">
    <source>
        <dbReference type="EMBL" id="OWY90238.1"/>
    </source>
</evidence>
<reference evidence="3" key="1">
    <citation type="submission" date="2017-03" db="EMBL/GenBank/DDBJ databases">
        <title>Phytopthora megakarya and P. palmivora, two closely related causual agents of cacao black pod achieved similar genome size and gene model numbers by different mechanisms.</title>
        <authorList>
            <person name="Ali S."/>
            <person name="Shao J."/>
            <person name="Larry D.J."/>
            <person name="Kronmiller B."/>
            <person name="Shen D."/>
            <person name="Strem M.D."/>
            <person name="Melnick R.L."/>
            <person name="Guiltinan M.J."/>
            <person name="Tyler B.M."/>
            <person name="Meinhardt L.W."/>
            <person name="Bailey B.A."/>
        </authorList>
    </citation>
    <scope>NUCLEOTIDE SEQUENCE [LARGE SCALE GENOMIC DNA]</scope>
    <source>
        <strain evidence="3">zdho120</strain>
    </source>
</reference>
<dbReference type="AlphaFoldDB" id="A0A225UB71"/>
<protein>
    <submittedName>
        <fullName evidence="2">Uncharacterized protein</fullName>
    </submittedName>
</protein>
<comment type="caution">
    <text evidence="2">The sequence shown here is derived from an EMBL/GenBank/DDBJ whole genome shotgun (WGS) entry which is preliminary data.</text>
</comment>
<sequence>MDHLLAVIHELIETNRTLDARLTIVETAQMKSNKRQAYTESKEADIPLEQEPKSKRRKKQATNLSDTWYEWYTSVTQSRHIVAFMKLFLTEGFVLDDKAADYKDQVLHAGRRAEDAVLAFLKTHNSRAKGTGSVLRVLRPLHKSGALDPHIVAYRHLLAIGRIQDPAPVDTQDILAIGGDV</sequence>
<keyword evidence="3" id="KW-1185">Reference proteome</keyword>
<feature type="region of interest" description="Disordered" evidence="1">
    <location>
        <begin position="33"/>
        <end position="59"/>
    </location>
</feature>
<organism evidence="2 3">
    <name type="scientific">Phytophthora megakarya</name>
    <dbReference type="NCBI Taxonomy" id="4795"/>
    <lineage>
        <taxon>Eukaryota</taxon>
        <taxon>Sar</taxon>
        <taxon>Stramenopiles</taxon>
        <taxon>Oomycota</taxon>
        <taxon>Peronosporomycetes</taxon>
        <taxon>Peronosporales</taxon>
        <taxon>Peronosporaceae</taxon>
        <taxon>Phytophthora</taxon>
    </lineage>
</organism>
<proteinExistence type="predicted"/>
<name>A0A225UB71_9STRA</name>
<evidence type="ECO:0000256" key="1">
    <source>
        <dbReference type="SAM" id="MobiDB-lite"/>
    </source>
</evidence>